<keyword evidence="8" id="KW-1185">Reference proteome</keyword>
<dbReference type="Gene3D" id="1.10.357.10">
    <property type="entry name" value="Tetracycline Repressor, domain 2"/>
    <property type="match status" value="2"/>
</dbReference>
<dbReference type="InterPro" id="IPR001647">
    <property type="entry name" value="HTH_TetR"/>
</dbReference>
<dbReference type="InterPro" id="IPR050109">
    <property type="entry name" value="HTH-type_TetR-like_transc_reg"/>
</dbReference>
<dbReference type="Pfam" id="PF00440">
    <property type="entry name" value="TetR_N"/>
    <property type="match status" value="1"/>
</dbReference>
<dbReference type="RefSeq" id="WP_260047890.1">
    <property type="nucleotide sequence ID" value="NZ_JANZXA010000025.1"/>
</dbReference>
<dbReference type="PANTHER" id="PTHR30055">
    <property type="entry name" value="HTH-TYPE TRANSCRIPTIONAL REGULATOR RUTR"/>
    <property type="match status" value="1"/>
</dbReference>
<evidence type="ECO:0000256" key="1">
    <source>
        <dbReference type="ARBA" id="ARBA00023015"/>
    </source>
</evidence>
<dbReference type="SUPFAM" id="SSF46689">
    <property type="entry name" value="Homeodomain-like"/>
    <property type="match status" value="1"/>
</dbReference>
<evidence type="ECO:0000256" key="4">
    <source>
        <dbReference type="PROSITE-ProRule" id="PRU00335"/>
    </source>
</evidence>
<keyword evidence="2 4" id="KW-0238">DNA-binding</keyword>
<feature type="DNA-binding region" description="H-T-H motif" evidence="4">
    <location>
        <begin position="48"/>
        <end position="67"/>
    </location>
</feature>
<evidence type="ECO:0000256" key="5">
    <source>
        <dbReference type="SAM" id="MobiDB-lite"/>
    </source>
</evidence>
<sequence>MIRSQVGFMRQKKSPISSKRELKRRARRKNIVDVAMNAFLASGCDNVTMSDISSMLGGSKSTLWQYFDNKEDIVFAAIEAKMKFFRSFLQLDISECRSISRLLNFSSKRFCYFLMRDDTIEIERMIIINNRRIPKLENIFYNNTFLYFRDQISLHLANFLYDEDPSDAAALLLDLCSSGFHRRLILELQHENNVVADQVADRAVQIFIKIYPKILL</sequence>
<accession>A0ABT2IAT1</accession>
<organism evidence="7 8">
    <name type="scientific">Novosphingobium mangrovi</name>
    <name type="common">ex Huang et al. 2023</name>
    <dbReference type="NCBI Taxonomy" id="2976432"/>
    <lineage>
        <taxon>Bacteria</taxon>
        <taxon>Pseudomonadati</taxon>
        <taxon>Pseudomonadota</taxon>
        <taxon>Alphaproteobacteria</taxon>
        <taxon>Sphingomonadales</taxon>
        <taxon>Sphingomonadaceae</taxon>
        <taxon>Novosphingobium</taxon>
    </lineage>
</organism>
<evidence type="ECO:0000313" key="8">
    <source>
        <dbReference type="Proteomes" id="UP001165583"/>
    </source>
</evidence>
<proteinExistence type="predicted"/>
<dbReference type="Proteomes" id="UP001165583">
    <property type="component" value="Unassembled WGS sequence"/>
</dbReference>
<keyword evidence="3" id="KW-0804">Transcription</keyword>
<dbReference type="InterPro" id="IPR039536">
    <property type="entry name" value="TetR_C_Proteobacteria"/>
</dbReference>
<dbReference type="EMBL" id="JANZXA010000025">
    <property type="protein sequence ID" value="MCT2401939.1"/>
    <property type="molecule type" value="Genomic_DNA"/>
</dbReference>
<keyword evidence="1" id="KW-0805">Transcription regulation</keyword>
<name>A0ABT2IAT1_9SPHN</name>
<dbReference type="Pfam" id="PF14246">
    <property type="entry name" value="TetR_C_7"/>
    <property type="match status" value="1"/>
</dbReference>
<evidence type="ECO:0000259" key="6">
    <source>
        <dbReference type="PROSITE" id="PS50977"/>
    </source>
</evidence>
<gene>
    <name evidence="7" type="ORF">NZK81_20540</name>
</gene>
<dbReference type="PANTHER" id="PTHR30055:SF234">
    <property type="entry name" value="HTH-TYPE TRANSCRIPTIONAL REGULATOR BETI"/>
    <property type="match status" value="1"/>
</dbReference>
<comment type="caution">
    <text evidence="7">The sequence shown here is derived from an EMBL/GenBank/DDBJ whole genome shotgun (WGS) entry which is preliminary data.</text>
</comment>
<reference evidence="7" key="1">
    <citation type="submission" date="2022-09" db="EMBL/GenBank/DDBJ databases">
        <title>Novosphingobium sp. Nov., a polycyclic aromatic hydrocarbon-degrading bacterium isolated form mangrove sediments in HongKong.</title>
        <authorList>
            <person name="Hu Z."/>
        </authorList>
    </citation>
    <scope>NUCLEOTIDE SEQUENCE</scope>
    <source>
        <strain evidence="7">HK4-1</strain>
    </source>
</reference>
<evidence type="ECO:0000256" key="2">
    <source>
        <dbReference type="ARBA" id="ARBA00023125"/>
    </source>
</evidence>
<dbReference type="PROSITE" id="PS50977">
    <property type="entry name" value="HTH_TETR_2"/>
    <property type="match status" value="1"/>
</dbReference>
<dbReference type="InterPro" id="IPR009057">
    <property type="entry name" value="Homeodomain-like_sf"/>
</dbReference>
<feature type="domain" description="HTH tetR-type" evidence="6">
    <location>
        <begin position="25"/>
        <end position="85"/>
    </location>
</feature>
<evidence type="ECO:0000313" key="7">
    <source>
        <dbReference type="EMBL" id="MCT2401939.1"/>
    </source>
</evidence>
<evidence type="ECO:0000256" key="3">
    <source>
        <dbReference type="ARBA" id="ARBA00023163"/>
    </source>
</evidence>
<protein>
    <submittedName>
        <fullName evidence="7">TetR/AcrR family transcriptional regulator</fullName>
    </submittedName>
</protein>
<feature type="region of interest" description="Disordered" evidence="5">
    <location>
        <begin position="1"/>
        <end position="20"/>
    </location>
</feature>